<sequence length="249" mass="28478">MIEIPKYLSLLDTIKQLFQNEKTEKTDKNDLLNWAKKIALLQLQVTSQSVSQILVNSLIHDSTQIMAINIKRHNQLNSSNEAERQHLNQFHLLIEHFYQALNQLSPTYTDEDISQQWMITSQSERKIPPVEAISDTTSSDAAIEKNRQADTSELDHCHSQEEMTITANSSITPSSTASKRLQPMSSDESQQSFITENNTTQASIDSVSNIIYEGTNMNKEQNRKPLNNEKPYSQKDSSFLKQLFDDKEE</sequence>
<feature type="compositionally biased region" description="Polar residues" evidence="1">
    <location>
        <begin position="165"/>
        <end position="219"/>
    </location>
</feature>
<feature type="region of interest" description="Disordered" evidence="1">
    <location>
        <begin position="165"/>
        <end position="249"/>
    </location>
</feature>
<evidence type="ECO:0000313" key="2">
    <source>
        <dbReference type="EMBL" id="MCL1124969.1"/>
    </source>
</evidence>
<evidence type="ECO:0000313" key="3">
    <source>
        <dbReference type="Proteomes" id="UP001203423"/>
    </source>
</evidence>
<dbReference type="Proteomes" id="UP001203423">
    <property type="component" value="Unassembled WGS sequence"/>
</dbReference>
<accession>A0ABT0LB89</accession>
<gene>
    <name evidence="2" type="ORF">L2764_10895</name>
</gene>
<proteinExistence type="predicted"/>
<name>A0ABT0LB89_9GAMM</name>
<evidence type="ECO:0008006" key="4">
    <source>
        <dbReference type="Google" id="ProtNLM"/>
    </source>
</evidence>
<feature type="compositionally biased region" description="Polar residues" evidence="1">
    <location>
        <begin position="230"/>
        <end position="240"/>
    </location>
</feature>
<reference evidence="2 3" key="1">
    <citation type="submission" date="2022-01" db="EMBL/GenBank/DDBJ databases">
        <title>Whole genome-based taxonomy of the Shewanellaceae.</title>
        <authorList>
            <person name="Martin-Rodriguez A.J."/>
        </authorList>
    </citation>
    <scope>NUCLEOTIDE SEQUENCE [LARGE SCALE GENOMIC DNA]</scope>
    <source>
        <strain evidence="2 3">DSM 17177</strain>
    </source>
</reference>
<protein>
    <recommendedName>
        <fullName evidence="4">DUF2913 family protein</fullName>
    </recommendedName>
</protein>
<organism evidence="2 3">
    <name type="scientific">Shewanella surugensis</name>
    <dbReference type="NCBI Taxonomy" id="212020"/>
    <lineage>
        <taxon>Bacteria</taxon>
        <taxon>Pseudomonadati</taxon>
        <taxon>Pseudomonadota</taxon>
        <taxon>Gammaproteobacteria</taxon>
        <taxon>Alteromonadales</taxon>
        <taxon>Shewanellaceae</taxon>
        <taxon>Shewanella</taxon>
    </lineage>
</organism>
<keyword evidence="3" id="KW-1185">Reference proteome</keyword>
<comment type="caution">
    <text evidence="2">The sequence shown here is derived from an EMBL/GenBank/DDBJ whole genome shotgun (WGS) entry which is preliminary data.</text>
</comment>
<dbReference type="EMBL" id="JAKIKS010000036">
    <property type="protein sequence ID" value="MCL1124969.1"/>
    <property type="molecule type" value="Genomic_DNA"/>
</dbReference>
<evidence type="ECO:0000256" key="1">
    <source>
        <dbReference type="SAM" id="MobiDB-lite"/>
    </source>
</evidence>
<dbReference type="RefSeq" id="WP_248940245.1">
    <property type="nucleotide sequence ID" value="NZ_JAKIKS010000036.1"/>
</dbReference>